<gene>
    <name evidence="1" type="ORF">HNQ39_005297</name>
</gene>
<reference evidence="1 2" key="1">
    <citation type="submission" date="2020-08" db="EMBL/GenBank/DDBJ databases">
        <title>Genomic Encyclopedia of Type Strains, Phase IV (KMG-IV): sequencing the most valuable type-strain genomes for metagenomic binning, comparative biology and taxonomic classification.</title>
        <authorList>
            <person name="Goeker M."/>
        </authorList>
    </citation>
    <scope>NUCLEOTIDE SEQUENCE [LARGE SCALE GENOMIC DNA]</scope>
    <source>
        <strain evidence="1 2">DSM 23562</strain>
    </source>
</reference>
<keyword evidence="1" id="KW-0223">Dioxygenase</keyword>
<dbReference type="EMBL" id="JACHGW010000007">
    <property type="protein sequence ID" value="MBB6053462.1"/>
    <property type="molecule type" value="Genomic_DNA"/>
</dbReference>
<organism evidence="1 2">
    <name type="scientific">Armatimonas rosea</name>
    <dbReference type="NCBI Taxonomy" id="685828"/>
    <lineage>
        <taxon>Bacteria</taxon>
        <taxon>Bacillati</taxon>
        <taxon>Armatimonadota</taxon>
        <taxon>Armatimonadia</taxon>
        <taxon>Armatimonadales</taxon>
        <taxon>Armatimonadaceae</taxon>
        <taxon>Armatimonas</taxon>
    </lineage>
</organism>
<accession>A0A7W9WAC4</accession>
<dbReference type="InterPro" id="IPR008775">
    <property type="entry name" value="Phytyl_CoA_dOase-like"/>
</dbReference>
<protein>
    <submittedName>
        <fullName evidence="1">Ectoine hydroxylase-related dioxygenase (Phytanoyl-CoA dioxygenase family)</fullName>
    </submittedName>
</protein>
<dbReference type="PANTHER" id="PTHR20883">
    <property type="entry name" value="PHYTANOYL-COA DIOXYGENASE DOMAIN CONTAINING 1"/>
    <property type="match status" value="1"/>
</dbReference>
<dbReference type="GO" id="GO:0005506">
    <property type="term" value="F:iron ion binding"/>
    <property type="evidence" value="ECO:0007669"/>
    <property type="project" value="UniProtKB-ARBA"/>
</dbReference>
<sequence length="246" mass="27879">MDAMEQYEKDGYAIFRDVLDAELIREASAHVEWLQKKHPDIRPEKLDWFLVLNDPFWVRLVADERLLDIAERFIGPNIALFASHYFAKPPHDGLPVLWHQDGSYWPLDPCEVVTLWLAVDDSTPENGCLRVIPGTHTLAFQEHVKDTSVENVLSSGIAGVDERSTVDVILKAGDVSVHHPNLIHGSDANTSDKRRCGLTIRYIPTSTRITKPIGAPFLLRGQAVPGVNDYRERPVYVEGEHFPFRH</sequence>
<evidence type="ECO:0000313" key="2">
    <source>
        <dbReference type="Proteomes" id="UP000520814"/>
    </source>
</evidence>
<dbReference type="Gene3D" id="2.60.120.620">
    <property type="entry name" value="q2cbj1_9rhob like domain"/>
    <property type="match status" value="1"/>
</dbReference>
<name>A0A7W9WAC4_ARMRO</name>
<evidence type="ECO:0000313" key="1">
    <source>
        <dbReference type="EMBL" id="MBB6053462.1"/>
    </source>
</evidence>
<dbReference type="SUPFAM" id="SSF51197">
    <property type="entry name" value="Clavaminate synthase-like"/>
    <property type="match status" value="1"/>
</dbReference>
<dbReference type="GO" id="GO:0016706">
    <property type="term" value="F:2-oxoglutarate-dependent dioxygenase activity"/>
    <property type="evidence" value="ECO:0007669"/>
    <property type="project" value="UniProtKB-ARBA"/>
</dbReference>
<comment type="caution">
    <text evidence="1">The sequence shown here is derived from an EMBL/GenBank/DDBJ whole genome shotgun (WGS) entry which is preliminary data.</text>
</comment>
<dbReference type="AlphaFoldDB" id="A0A7W9WAC4"/>
<dbReference type="Proteomes" id="UP000520814">
    <property type="component" value="Unassembled WGS sequence"/>
</dbReference>
<dbReference type="RefSeq" id="WP_184203555.1">
    <property type="nucleotide sequence ID" value="NZ_JACHGW010000007.1"/>
</dbReference>
<keyword evidence="1" id="KW-0560">Oxidoreductase</keyword>
<dbReference type="PANTHER" id="PTHR20883:SF48">
    <property type="entry name" value="ECTOINE DIOXYGENASE"/>
    <property type="match status" value="1"/>
</dbReference>
<keyword evidence="2" id="KW-1185">Reference proteome</keyword>
<dbReference type="Pfam" id="PF05721">
    <property type="entry name" value="PhyH"/>
    <property type="match status" value="1"/>
</dbReference>
<proteinExistence type="predicted"/>